<keyword evidence="3" id="KW-1185">Reference proteome</keyword>
<dbReference type="InterPro" id="IPR000782">
    <property type="entry name" value="FAS1_domain"/>
</dbReference>
<proteinExistence type="predicted"/>
<dbReference type="SMART" id="SM00554">
    <property type="entry name" value="FAS1"/>
    <property type="match status" value="2"/>
</dbReference>
<dbReference type="PROSITE" id="PS50213">
    <property type="entry name" value="FAS1"/>
    <property type="match status" value="2"/>
</dbReference>
<dbReference type="PROSITE" id="PS51257">
    <property type="entry name" value="PROKAR_LIPOPROTEIN"/>
    <property type="match status" value="1"/>
</dbReference>
<feature type="domain" description="FAS1" evidence="1">
    <location>
        <begin position="179"/>
        <end position="311"/>
    </location>
</feature>
<feature type="domain" description="FAS1" evidence="1">
    <location>
        <begin position="33"/>
        <end position="175"/>
    </location>
</feature>
<dbReference type="Gene3D" id="2.30.180.10">
    <property type="entry name" value="FAS1 domain"/>
    <property type="match status" value="2"/>
</dbReference>
<evidence type="ECO:0000313" key="2">
    <source>
        <dbReference type="EMBL" id="MEE6186316.1"/>
    </source>
</evidence>
<organism evidence="2 3">
    <name type="scientific">Niabella digestorum</name>
    <dbReference type="NCBI Taxonomy" id="3117701"/>
    <lineage>
        <taxon>Bacteria</taxon>
        <taxon>Pseudomonadati</taxon>
        <taxon>Bacteroidota</taxon>
        <taxon>Chitinophagia</taxon>
        <taxon>Chitinophagales</taxon>
        <taxon>Chitinophagaceae</taxon>
        <taxon>Niabella</taxon>
    </lineage>
</organism>
<dbReference type="InterPro" id="IPR036378">
    <property type="entry name" value="FAS1_dom_sf"/>
</dbReference>
<gene>
    <name evidence="2" type="ORF">V2H41_03435</name>
</gene>
<dbReference type="EMBL" id="JAZGLY010000002">
    <property type="protein sequence ID" value="MEE6186316.1"/>
    <property type="molecule type" value="Genomic_DNA"/>
</dbReference>
<accession>A0ABU7REF3</accession>
<dbReference type="PANTHER" id="PTHR10900:SF77">
    <property type="entry name" value="FI19380P1"/>
    <property type="match status" value="1"/>
</dbReference>
<name>A0ABU7REF3_9BACT</name>
<comment type="caution">
    <text evidence="2">The sequence shown here is derived from an EMBL/GenBank/DDBJ whole genome shotgun (WGS) entry which is preliminary data.</text>
</comment>
<dbReference type="PANTHER" id="PTHR10900">
    <property type="entry name" value="PERIOSTIN-RELATED"/>
    <property type="match status" value="1"/>
</dbReference>
<dbReference type="Pfam" id="PF02469">
    <property type="entry name" value="Fasciclin"/>
    <property type="match status" value="2"/>
</dbReference>
<sequence>MNRLPLILLLLLILGFCSCKRELSGARYDSTDELQIMDYIEGREDLSIFRELIDYTKQRNLLKTAGSYTLFVPNNEAFEKLFQTLAQEGETINSIYDKEPEYWLSYLRYHLLMQKVNSNELEFGPLPAPTMFNNKYLIADISESYVSIRLNSAAKIIESNIELANGYVNVLDYVLMPPTKNIYETLQSSGRYNIMLSIFEEMGYLSYLKDSTITLLVETDEALLKSGFSKDAIENLEEWTQYHIIADSGYFLNNMAGKRYYSLYTKEATSFDVNLYGQYFANKNFPFSSNTALGINRVCNNGILHTLDTMLQIVEAPLATIRFNLYPPGSPYGAQNVFTNAPATITLNTGTQSYHQNKENKIVAFNAIQVGDYFWMTIPDVPAGKYRIRMIHRSGGTRGKYIVIYNNEIVHEGVNMAAQDGTFEEWSYLVYNNCGEINVDERSDVTLYFAFADFGSNKNPSYCCDLLMDIVELIPITD</sequence>
<evidence type="ECO:0000313" key="3">
    <source>
        <dbReference type="Proteomes" id="UP001357452"/>
    </source>
</evidence>
<protein>
    <submittedName>
        <fullName evidence="2">Fasciclin domain-containing protein</fullName>
    </submittedName>
</protein>
<reference evidence="2 3" key="1">
    <citation type="submission" date="2024-01" db="EMBL/GenBank/DDBJ databases">
        <title>Niabella digestum sp. nov., isolated from waste digestion system.</title>
        <authorList>
            <person name="Zhang L."/>
        </authorList>
    </citation>
    <scope>NUCLEOTIDE SEQUENCE [LARGE SCALE GENOMIC DNA]</scope>
    <source>
        <strain evidence="2 3">A18</strain>
    </source>
</reference>
<dbReference type="InterPro" id="IPR050904">
    <property type="entry name" value="Adhesion/Biosynth-related"/>
</dbReference>
<dbReference type="SUPFAM" id="SSF82153">
    <property type="entry name" value="FAS1 domain"/>
    <property type="match status" value="2"/>
</dbReference>
<dbReference type="Proteomes" id="UP001357452">
    <property type="component" value="Unassembled WGS sequence"/>
</dbReference>
<dbReference type="RefSeq" id="WP_330973726.1">
    <property type="nucleotide sequence ID" value="NZ_JAZGLY010000002.1"/>
</dbReference>
<evidence type="ECO:0000259" key="1">
    <source>
        <dbReference type="PROSITE" id="PS50213"/>
    </source>
</evidence>